<dbReference type="AlphaFoldDB" id="A0A428N1I9"/>
<feature type="compositionally biased region" description="Basic and acidic residues" evidence="1">
    <location>
        <begin position="32"/>
        <end position="45"/>
    </location>
</feature>
<reference evidence="2 3" key="1">
    <citation type="submission" date="2018-10" db="EMBL/GenBank/DDBJ databases">
        <title>Draft genome sequence of Bacillus salarius IM0101, isolated from a hypersaline soil in Inner Mongolia, China.</title>
        <authorList>
            <person name="Yamprayoonswat W."/>
            <person name="Boonvisut S."/>
            <person name="Jumpathong W."/>
            <person name="Sittihan S."/>
            <person name="Ruangsuj P."/>
            <person name="Wanthongcharoen S."/>
            <person name="Thongpramul N."/>
            <person name="Pimmason S."/>
            <person name="Yu B."/>
            <person name="Yasawong M."/>
        </authorList>
    </citation>
    <scope>NUCLEOTIDE SEQUENCE [LARGE SCALE GENOMIC DNA]</scope>
    <source>
        <strain evidence="2 3">IM0101</strain>
    </source>
</reference>
<sequence>MSHLRELADIEAFIREEPDPFSQEKAVTQHNVRTEAEQEGARENSKETLVLYYLEEDNLLKFKKS</sequence>
<evidence type="ECO:0000313" key="3">
    <source>
        <dbReference type="Proteomes" id="UP000275076"/>
    </source>
</evidence>
<evidence type="ECO:0000256" key="1">
    <source>
        <dbReference type="SAM" id="MobiDB-lite"/>
    </source>
</evidence>
<comment type="caution">
    <text evidence="2">The sequence shown here is derived from an EMBL/GenBank/DDBJ whole genome shotgun (WGS) entry which is preliminary data.</text>
</comment>
<gene>
    <name evidence="2" type="ORF">D7Z54_17290</name>
</gene>
<dbReference type="EMBL" id="RBVX01000017">
    <property type="protein sequence ID" value="RSL32179.1"/>
    <property type="molecule type" value="Genomic_DNA"/>
</dbReference>
<keyword evidence="3" id="KW-1185">Reference proteome</keyword>
<accession>A0A428N1I9</accession>
<dbReference type="Proteomes" id="UP000275076">
    <property type="component" value="Unassembled WGS sequence"/>
</dbReference>
<name>A0A428N1I9_9BACI</name>
<dbReference type="RefSeq" id="WP_125557315.1">
    <property type="nucleotide sequence ID" value="NZ_RBVX01000017.1"/>
</dbReference>
<protein>
    <submittedName>
        <fullName evidence="2">Uncharacterized protein</fullName>
    </submittedName>
</protein>
<evidence type="ECO:0000313" key="2">
    <source>
        <dbReference type="EMBL" id="RSL32179.1"/>
    </source>
</evidence>
<organism evidence="2 3">
    <name type="scientific">Salibacterium salarium</name>
    <dbReference type="NCBI Taxonomy" id="284579"/>
    <lineage>
        <taxon>Bacteria</taxon>
        <taxon>Bacillati</taxon>
        <taxon>Bacillota</taxon>
        <taxon>Bacilli</taxon>
        <taxon>Bacillales</taxon>
        <taxon>Bacillaceae</taxon>
    </lineage>
</organism>
<feature type="region of interest" description="Disordered" evidence="1">
    <location>
        <begin position="18"/>
        <end position="45"/>
    </location>
</feature>
<proteinExistence type="predicted"/>